<evidence type="ECO:0000313" key="1">
    <source>
        <dbReference type="EMBL" id="KAI5678926.1"/>
    </source>
</evidence>
<reference evidence="2" key="1">
    <citation type="journal article" date="2023" name="Nat. Plants">
        <title>Single-cell RNA sequencing provides a high-resolution roadmap for understanding the multicellular compartmentation of specialized metabolism.</title>
        <authorList>
            <person name="Sun S."/>
            <person name="Shen X."/>
            <person name="Li Y."/>
            <person name="Li Y."/>
            <person name="Wang S."/>
            <person name="Li R."/>
            <person name="Zhang H."/>
            <person name="Shen G."/>
            <person name="Guo B."/>
            <person name="Wei J."/>
            <person name="Xu J."/>
            <person name="St-Pierre B."/>
            <person name="Chen S."/>
            <person name="Sun C."/>
        </authorList>
    </citation>
    <scope>NUCLEOTIDE SEQUENCE [LARGE SCALE GENOMIC DNA]</scope>
</reference>
<organism evidence="1 2">
    <name type="scientific">Catharanthus roseus</name>
    <name type="common">Madagascar periwinkle</name>
    <name type="synonym">Vinca rosea</name>
    <dbReference type="NCBI Taxonomy" id="4058"/>
    <lineage>
        <taxon>Eukaryota</taxon>
        <taxon>Viridiplantae</taxon>
        <taxon>Streptophyta</taxon>
        <taxon>Embryophyta</taxon>
        <taxon>Tracheophyta</taxon>
        <taxon>Spermatophyta</taxon>
        <taxon>Magnoliopsida</taxon>
        <taxon>eudicotyledons</taxon>
        <taxon>Gunneridae</taxon>
        <taxon>Pentapetalae</taxon>
        <taxon>asterids</taxon>
        <taxon>lamiids</taxon>
        <taxon>Gentianales</taxon>
        <taxon>Apocynaceae</taxon>
        <taxon>Rauvolfioideae</taxon>
        <taxon>Vinceae</taxon>
        <taxon>Catharanthinae</taxon>
        <taxon>Catharanthus</taxon>
    </lineage>
</organism>
<gene>
    <name evidence="1" type="ORF">M9H77_09876</name>
</gene>
<keyword evidence="2" id="KW-1185">Reference proteome</keyword>
<accession>A0ACC0C2B8</accession>
<sequence>MANFLIIIAAAIPCISFFFANCCALCFQDEKEALLLFKNDLIDHSGRLSSWIPHVDCCKWEGVVCDNLTGHVTDLRLHNPGQLITENPGSRFQYINVDYSTTTLSGKINHSLLKLKHLYYLDLSYNDFGGIPIPSFIGSIQSLQYLDFSESGFGRVTHHLGNLSNLQVLGLRGAGNIDNLGWLARLSSLESLDISRVNLSNVSNWLHEISMVPSLRNLYLSKCSLHQIFHHTRSLNFSSLALLDLSSNDFKSTIPGWIFNLHRLVYLNLGGNKFHGSLPDGIGNLTSLETLDVSSNNLNSPLAQELFTIKGLVSLDLSDNYFNGPIPNNIGNNTMLRYLDISGNGFNSSIPKGLYKCKSLESLNTNGNQLEGVISSEIGNLTSLTKLDLYHNAITGIPREMIGNLCKLELLNLAFNRVKGLISEIIDGTSICSSIAMKDLYLQKNFFYGHLTEQLGEFKNLRSLMLGQNFISGPIPSSIGKLSFLEDLRLGPNKLNGTIPETFWQLSKLKTLSIGDNMLEGEVTQYQLDNLTSLTYFSAFVNHLVLKVNPNWNPIAQFTGLALGSWKLGSQFPLWLRSLKKIKTLDLSLTGISGPIPSWFWNFSSDIYLLNLSNNHLSGDISIISDMQTLECIYLSSNLFSGPLPYVPSNSVTELDLYNNSFTGDISTFLCDMVVGRVRILNLGRNLLFGKIPDCWMNWPSLTVINLANNNLTGSIPESIGHLKYLKSLDLHNNNLFGQIPLTLKNCRELLKIDLGQNYLSGNLPTLLGSSLPRLRILILRSNRFHGNLATEICFLTFLQIMDIAENNISGKIPNCFNNFSIMTGKMIVSDVDDELQRSYSTVAGFIYMDSAYLATKGNKYKYDKNLASFKSIDMSNNNFLGYIPEELTDLVELKSLNLSGNHLSGNIPKKIGQMRQLESLDLSRNLLSGEIPPSISGMSFLNFLNLSYNNLSGEIPLGTQMMTFTASSFIGNKLCGFPLTRCITSEDIPAVVVDKDEASEVDWLYISMSLGYVVGLCGVLGILLFKRSWRHAYFRLLDDVWDRFFFFANSCFALCFQDEKEALLLFKNDLTDNSGRLSSWIPHVDCCKWEGVVCDNVTGHVTELRLHNPGKLITKNPDSPDYYIYVDYMKTTLGGKISPSLLKLNYLYYLDLSYNDFGGIPIPNFIGSLQSLQYLNFSESGFGRVTHHLGNLSNLHTLGLSGADGNIDNLGWLIGLSHLESLDMSRVNLNKVSNWLHEISMIHSLKNLYLSECNLHQTLHLPISLSFSSLALLDLSSNDFKSSIPRWIFDLHNLAYLNLRNNDFHGSLPHGIGNLTSLQTLDVSFNNLNSSLPHELFTLKGLVSLDLSNNSFSGPIPSNIGNNTMLKYLDISFNEFNSSIPKGLYRCKSLESLNFGFNQLQGVISSDIGNLTSLTKLDLSYNAITGVPREIIGNLCKLEMLDLSENRIKASISEIIDGTSICSSIAMKDFILRKNFFYGHLTEQLGEFKNLRFLVIVESCISGPLPSSIGKLSSLEDLRLYRNKLNGTIPETFWQLSKLKILSIADNMLEGEVTQYQLDNLTSLTYLSAYRNPLVLKVNPNWNPIDQFTLLELGSWKLGSQIPLWLPSLKKIKTLDLSLTGISGPIPSWFWNFSPQIRFLNLSHNHLFGEISSIPNSMQRIQIYLSSNQLSGPLPHLPSNNSVVELDLSNNSFTGDMSAFLCDMMQVQRLEILNLGRNLLFGEIPDCWINWPELKLINLANNNLTGSIPKSFGHLKYLRSLDLHNNSLFGQIPLTLKECSELLKIDLGQNYLSGNLPTWLGSSLPRLRILILRSNKFYSNLAPEICFLTFLQVMDIAENNISGKIPNCFNNFTVMTGKMIVNDLDKLDLIYPYAYGGYRESAYVATKGNKYKYDKNLAFLTSMDMSNNNFSGDIPEELTDLVRLKSLNLSGNHLSGNIPKNIGQMRQLESLDLSRNLLSGKIPLSMSGMSFLNFVNVSYNNLSGEIPSSTQMHTFNASSFIGNKLYGLPLTNRCTTSEDIPVAEVVVDKTEASEVNWLYIFMSLGYVVGLWGVLGILLFNRSWRQTYFQFIDDVWDTLCDFIILRL</sequence>
<name>A0ACC0C2B8_CATRO</name>
<evidence type="ECO:0000313" key="2">
    <source>
        <dbReference type="Proteomes" id="UP001060085"/>
    </source>
</evidence>
<proteinExistence type="predicted"/>
<protein>
    <submittedName>
        <fullName evidence="1">Uncharacterized protein</fullName>
    </submittedName>
</protein>
<dbReference type="Proteomes" id="UP001060085">
    <property type="component" value="Linkage Group LG02"/>
</dbReference>
<dbReference type="EMBL" id="CM044702">
    <property type="protein sequence ID" value="KAI5678926.1"/>
    <property type="molecule type" value="Genomic_DNA"/>
</dbReference>
<comment type="caution">
    <text evidence="1">The sequence shown here is derived from an EMBL/GenBank/DDBJ whole genome shotgun (WGS) entry which is preliminary data.</text>
</comment>